<name>A0ABU3ALP2_9ACTN</name>
<evidence type="ECO:0000313" key="2">
    <source>
        <dbReference type="EMBL" id="MDT0610863.1"/>
    </source>
</evidence>
<keyword evidence="3" id="KW-1185">Reference proteome</keyword>
<organism evidence="2 3">
    <name type="scientific">Streptomyces lancefieldiae</name>
    <dbReference type="NCBI Taxonomy" id="3075520"/>
    <lineage>
        <taxon>Bacteria</taxon>
        <taxon>Bacillati</taxon>
        <taxon>Actinomycetota</taxon>
        <taxon>Actinomycetes</taxon>
        <taxon>Kitasatosporales</taxon>
        <taxon>Streptomycetaceae</taxon>
        <taxon>Streptomyces</taxon>
    </lineage>
</organism>
<keyword evidence="1" id="KW-0812">Transmembrane</keyword>
<comment type="caution">
    <text evidence="2">The sequence shown here is derived from an EMBL/GenBank/DDBJ whole genome shotgun (WGS) entry which is preliminary data.</text>
</comment>
<sequence length="68" mass="7325">MKKNWLMVAFGALLVYGGGTWTLQGLDVMRGSAMSGVTLWAVIGPIVAVIGLVLLGVGLARLRRTRRR</sequence>
<reference evidence="2" key="1">
    <citation type="submission" date="2024-05" db="EMBL/GenBank/DDBJ databases">
        <title>30 novel species of actinomycetes from the DSMZ collection.</title>
        <authorList>
            <person name="Nouioui I."/>
        </authorList>
    </citation>
    <scope>NUCLEOTIDE SEQUENCE</scope>
    <source>
        <strain evidence="2">DSM 40712</strain>
    </source>
</reference>
<dbReference type="Proteomes" id="UP001180724">
    <property type="component" value="Unassembled WGS sequence"/>
</dbReference>
<dbReference type="EMBL" id="JAVRFH010000009">
    <property type="protein sequence ID" value="MDT0610863.1"/>
    <property type="molecule type" value="Genomic_DNA"/>
</dbReference>
<protein>
    <recommendedName>
        <fullName evidence="4">Integral membrane protein</fullName>
    </recommendedName>
</protein>
<dbReference type="RefSeq" id="WP_311572373.1">
    <property type="nucleotide sequence ID" value="NZ_JAVRFH010000009.1"/>
</dbReference>
<keyword evidence="1" id="KW-1133">Transmembrane helix</keyword>
<evidence type="ECO:0008006" key="4">
    <source>
        <dbReference type="Google" id="ProtNLM"/>
    </source>
</evidence>
<proteinExistence type="predicted"/>
<gene>
    <name evidence="2" type="ORF">RM812_11565</name>
</gene>
<feature type="transmembrane region" description="Helical" evidence="1">
    <location>
        <begin position="38"/>
        <end position="60"/>
    </location>
</feature>
<keyword evidence="1" id="KW-0472">Membrane</keyword>
<evidence type="ECO:0000256" key="1">
    <source>
        <dbReference type="SAM" id="Phobius"/>
    </source>
</evidence>
<accession>A0ABU3ALP2</accession>
<evidence type="ECO:0000313" key="3">
    <source>
        <dbReference type="Proteomes" id="UP001180724"/>
    </source>
</evidence>